<evidence type="ECO:0000313" key="2">
    <source>
        <dbReference type="Proteomes" id="UP001629744"/>
    </source>
</evidence>
<keyword evidence="2" id="KW-1185">Reference proteome</keyword>
<organism evidence="1 2">
    <name type="scientific">Prescottella soli</name>
    <dbReference type="NCBI Taxonomy" id="1543852"/>
    <lineage>
        <taxon>Bacteria</taxon>
        <taxon>Bacillati</taxon>
        <taxon>Actinomycetota</taxon>
        <taxon>Actinomycetes</taxon>
        <taxon>Mycobacteriales</taxon>
        <taxon>Nocardiaceae</taxon>
        <taxon>Prescottella</taxon>
    </lineage>
</organism>
<dbReference type="Proteomes" id="UP001629744">
    <property type="component" value="Unassembled WGS sequence"/>
</dbReference>
<gene>
    <name evidence="1" type="ORF">ABEU19_000925</name>
</gene>
<sequence length="63" mass="6013">MGSLQGIMGALLEGGMGSLGADGLLGTFIGSAQSTIQGGLGSLGDLVDIGFGSIQSFSAAPPK</sequence>
<comment type="caution">
    <text evidence="1">The sequence shown here is derived from an EMBL/GenBank/DDBJ whole genome shotgun (WGS) entry which is preliminary data.</text>
</comment>
<protein>
    <submittedName>
        <fullName evidence="1">Uncharacterized protein</fullName>
    </submittedName>
</protein>
<name>A0ABW9FPE4_9NOCA</name>
<proteinExistence type="predicted"/>
<dbReference type="RefSeq" id="WP_348607654.1">
    <property type="nucleotide sequence ID" value="NZ_CP157276.1"/>
</dbReference>
<accession>A0ABW9FPE4</accession>
<evidence type="ECO:0000313" key="1">
    <source>
        <dbReference type="EMBL" id="MFM1727464.1"/>
    </source>
</evidence>
<dbReference type="EMBL" id="JBDLNU010000001">
    <property type="protein sequence ID" value="MFM1727464.1"/>
    <property type="molecule type" value="Genomic_DNA"/>
</dbReference>
<reference evidence="1 2" key="1">
    <citation type="submission" date="2023-11" db="EMBL/GenBank/DDBJ databases">
        <authorList>
            <person name="Val-Calvo J."/>
            <person name="Scortti M."/>
            <person name="Vazquez-Boland J."/>
        </authorList>
    </citation>
    <scope>NUCLEOTIDE SEQUENCE [LARGE SCALE GENOMIC DNA]</scope>
    <source>
        <strain evidence="1 2">DSM 46662</strain>
    </source>
</reference>